<dbReference type="Proteomes" id="UP001165122">
    <property type="component" value="Unassembled WGS sequence"/>
</dbReference>
<feature type="transmembrane region" description="Helical" evidence="1">
    <location>
        <begin position="172"/>
        <end position="188"/>
    </location>
</feature>
<feature type="transmembrane region" description="Helical" evidence="1">
    <location>
        <begin position="208"/>
        <end position="230"/>
    </location>
</feature>
<reference evidence="3" key="1">
    <citation type="journal article" date="2023" name="Commun. Biol.">
        <title>Genome analysis of Parmales, the sister group of diatoms, reveals the evolutionary specialization of diatoms from phago-mixotrophs to photoautotrophs.</title>
        <authorList>
            <person name="Ban H."/>
            <person name="Sato S."/>
            <person name="Yoshikawa S."/>
            <person name="Yamada K."/>
            <person name="Nakamura Y."/>
            <person name="Ichinomiya M."/>
            <person name="Sato N."/>
            <person name="Blanc-Mathieu R."/>
            <person name="Endo H."/>
            <person name="Kuwata A."/>
            <person name="Ogata H."/>
        </authorList>
    </citation>
    <scope>NUCLEOTIDE SEQUENCE [LARGE SCALE GENOMIC DNA]</scope>
    <source>
        <strain evidence="3">NIES 3700</strain>
    </source>
</reference>
<dbReference type="AlphaFoldDB" id="A0A9W7AVZ5"/>
<dbReference type="EMBL" id="BRXW01000910">
    <property type="protein sequence ID" value="GMH78821.1"/>
    <property type="molecule type" value="Genomic_DNA"/>
</dbReference>
<evidence type="ECO:0000313" key="3">
    <source>
        <dbReference type="Proteomes" id="UP001165122"/>
    </source>
</evidence>
<dbReference type="OrthoDB" id="10328286at2759"/>
<keyword evidence="1" id="KW-0812">Transmembrane</keyword>
<feature type="transmembrane region" description="Helical" evidence="1">
    <location>
        <begin position="20"/>
        <end position="37"/>
    </location>
</feature>
<feature type="transmembrane region" description="Helical" evidence="1">
    <location>
        <begin position="250"/>
        <end position="271"/>
    </location>
</feature>
<gene>
    <name evidence="2" type="ORF">TrLO_g8595</name>
</gene>
<keyword evidence="3" id="KW-1185">Reference proteome</keyword>
<keyword evidence="1" id="KW-1133">Transmembrane helix</keyword>
<evidence type="ECO:0000313" key="2">
    <source>
        <dbReference type="EMBL" id="GMH78821.1"/>
    </source>
</evidence>
<comment type="caution">
    <text evidence="2">The sequence shown here is derived from an EMBL/GenBank/DDBJ whole genome shotgun (WGS) entry which is preliminary data.</text>
</comment>
<organism evidence="2 3">
    <name type="scientific">Triparma laevis f. longispina</name>
    <dbReference type="NCBI Taxonomy" id="1714387"/>
    <lineage>
        <taxon>Eukaryota</taxon>
        <taxon>Sar</taxon>
        <taxon>Stramenopiles</taxon>
        <taxon>Ochrophyta</taxon>
        <taxon>Bolidophyceae</taxon>
        <taxon>Parmales</taxon>
        <taxon>Triparmaceae</taxon>
        <taxon>Triparma</taxon>
    </lineage>
</organism>
<accession>A0A9W7AVZ5</accession>
<protein>
    <submittedName>
        <fullName evidence="2">Uncharacterized protein</fullName>
    </submittedName>
</protein>
<feature type="transmembrane region" description="Helical" evidence="1">
    <location>
        <begin position="44"/>
        <end position="63"/>
    </location>
</feature>
<sequence>MLSRFLRSWLVTKAQAPMFIPRALLLLDFSLTILVFVQSAPGSGLFFAVNSGLPFLILLSFALEGMELFPDKFEAINKSPIVSSVRDMFFDDINTSQVLGLYLIVMQIKWELGVGDFGCYDNNIKYPNDSAKQEEYEALPQCSVTADFFLAITNFLFLALLTLSLIWRSKDVCALTWLITIITFVFNLRTNSNGLSPDSERRDEAVMLFQLGPICTCIVTVVFGVLPWLFSKCKEKRFRNCEDHFGTMLILQDAVLIVLTPAIWLLGYPAYRFNLFGFKKDKTILEAMLYPFSLTISFDRTKRLSEYKDKETVEGGGGAKVSDQNGDTEMGNVNVGGQQVQQQQVQQQQVQQVQLQQVQVTQVAQVPVQQQQQIMVICPPGMGPGSQLQIPTPAGPVVVVVPQGCVAGQQFPVIVNVPSTQMVMVTRPQGQVLGGQGSSVSGSGLLDFRNSVTR</sequence>
<feature type="transmembrane region" description="Helical" evidence="1">
    <location>
        <begin position="148"/>
        <end position="167"/>
    </location>
</feature>
<keyword evidence="1" id="KW-0472">Membrane</keyword>
<proteinExistence type="predicted"/>
<evidence type="ECO:0000256" key="1">
    <source>
        <dbReference type="SAM" id="Phobius"/>
    </source>
</evidence>
<name>A0A9W7AVZ5_9STRA</name>